<organism evidence="3 4">
    <name type="scientific">Providencia stuartii (strain MRSN 2154)</name>
    <dbReference type="NCBI Taxonomy" id="1157951"/>
    <lineage>
        <taxon>Bacteria</taxon>
        <taxon>Pseudomonadati</taxon>
        <taxon>Pseudomonadota</taxon>
        <taxon>Gammaproteobacteria</taxon>
        <taxon>Enterobacterales</taxon>
        <taxon>Morganellaceae</taxon>
        <taxon>Providencia</taxon>
    </lineage>
</organism>
<gene>
    <name evidence="3" type="ordered locus">S70_09585</name>
</gene>
<dbReference type="KEGG" id="psi:S70_09585"/>
<evidence type="ECO:0000259" key="2">
    <source>
        <dbReference type="Pfam" id="PF20232"/>
    </source>
</evidence>
<dbReference type="Pfam" id="PF00498">
    <property type="entry name" value="FHA"/>
    <property type="match status" value="1"/>
</dbReference>
<dbReference type="InterPro" id="IPR000253">
    <property type="entry name" value="FHA_dom"/>
</dbReference>
<dbReference type="CDD" id="cd00060">
    <property type="entry name" value="FHA"/>
    <property type="match status" value="1"/>
</dbReference>
<dbReference type="InterPro" id="IPR017735">
    <property type="entry name" value="T6SS_FHA"/>
</dbReference>
<dbReference type="EMBL" id="CP003488">
    <property type="protein sequence ID" value="AFH93777.1"/>
    <property type="molecule type" value="Genomic_DNA"/>
</dbReference>
<feature type="domain" description="Type VI secretion system FHA" evidence="2">
    <location>
        <begin position="242"/>
        <end position="414"/>
    </location>
</feature>
<dbReference type="OrthoDB" id="273564at2"/>
<dbReference type="Proteomes" id="UP000005012">
    <property type="component" value="Chromosome"/>
</dbReference>
<dbReference type="HOGENOM" id="CLU_051329_1_0_6"/>
<dbReference type="NCBIfam" id="TIGR03354">
    <property type="entry name" value="VI_FHA"/>
    <property type="match status" value="1"/>
</dbReference>
<dbReference type="InterPro" id="IPR008984">
    <property type="entry name" value="SMAD_FHA_dom_sf"/>
</dbReference>
<dbReference type="AlphaFoldDB" id="A0A140NM71"/>
<name>A0A140NM71_PROSM</name>
<protein>
    <submittedName>
        <fullName evidence="3">Phosphopeptide-binding protein</fullName>
    </submittedName>
</protein>
<dbReference type="SUPFAM" id="SSF49879">
    <property type="entry name" value="SMAD/FHA domain"/>
    <property type="match status" value="1"/>
</dbReference>
<proteinExistence type="predicted"/>
<evidence type="ECO:0000259" key="1">
    <source>
        <dbReference type="Pfam" id="PF00498"/>
    </source>
</evidence>
<reference evidence="3 4" key="1">
    <citation type="journal article" date="2012" name="J. Bacteriol.">
        <title>Complete Genome Sequence of Providencia stuartii Clinical Isolate MRSN 2154.</title>
        <authorList>
            <person name="Clifford R.J."/>
            <person name="Hang J."/>
            <person name="Riley M.C."/>
            <person name="Onmus-Leone F."/>
            <person name="Kuschner R.A."/>
            <person name="Lesho E.P."/>
            <person name="Waterman P.E."/>
        </authorList>
    </citation>
    <scope>NUCLEOTIDE SEQUENCE [LARGE SCALE GENOMIC DNA]</scope>
    <source>
        <strain evidence="3 4">MRSN 2154</strain>
    </source>
</reference>
<sequence>MDKYLPTISFRLINSELLESGYVSSMTFSQDGGQIGSSAQCQWQIQDNQNSVAPVQCTILWKDKHFCIKTNTESVYVNNAIVPLHLDAVRLAHGDQIKIGQLKLSVNVNLTGQPAEDLMAVTPQSLVSSDSNPLDSLFNTTPTQSYEQEEYELAPTVQGSLTYDPLQALENESLSLISQKNKQASDPLLMNEAHLTHSVTSPFSDNQGNTMVQEFMDLPKITPTLDDTITDIEHVAVNPLMQGLGIHLNLQTSQQANDFLVELGKTIRSAIEGLLALQQQQESLQDKQLRPIEDNPLRLNSSYEETMKLMFTDERSPVHLSAPSAVAESLHNIQLHYRANQEAISTALSTMLAAFSPEHLLNRFAHYRRASDNSSTNDAWAWEMYTNYYKELSSSRQQGFEKLFYEVYTHAYDRALRKGLEEA</sequence>
<evidence type="ECO:0000313" key="4">
    <source>
        <dbReference type="Proteomes" id="UP000005012"/>
    </source>
</evidence>
<evidence type="ECO:0000313" key="3">
    <source>
        <dbReference type="EMBL" id="AFH93777.1"/>
    </source>
</evidence>
<accession>A0A140NM71</accession>
<dbReference type="Pfam" id="PF20232">
    <property type="entry name" value="T6SS_FHA_C"/>
    <property type="match status" value="1"/>
</dbReference>
<dbReference type="GeneID" id="93517425"/>
<dbReference type="RefSeq" id="WP_014657065.1">
    <property type="nucleotide sequence ID" value="NC_017731.1"/>
</dbReference>
<reference evidence="4" key="2">
    <citation type="submission" date="2012-04" db="EMBL/GenBank/DDBJ databases">
        <title>Complete genome sequence of Providencia stuartii clinical isolate MRSN 2154.</title>
        <authorList>
            <person name="Clifford R.J."/>
            <person name="Hang J."/>
            <person name="Riley M.C."/>
            <person name="Onmus-Leone F."/>
            <person name="Kuschner R.A."/>
            <person name="Lesho E.P."/>
            <person name="Waterman P.E."/>
        </authorList>
    </citation>
    <scope>NUCLEOTIDE SEQUENCE [LARGE SCALE GENOMIC DNA]</scope>
    <source>
        <strain evidence="4">MRSN 2154</strain>
    </source>
</reference>
<dbReference type="InterPro" id="IPR046883">
    <property type="entry name" value="T6SS_FHA_C"/>
</dbReference>
<feature type="domain" description="FHA" evidence="1">
    <location>
        <begin position="35"/>
        <end position="100"/>
    </location>
</feature>
<dbReference type="PATRIC" id="fig|1157951.4.peg.1921"/>
<dbReference type="Gene3D" id="2.60.200.20">
    <property type="match status" value="1"/>
</dbReference>